<proteinExistence type="predicted"/>
<evidence type="ECO:0008006" key="4">
    <source>
        <dbReference type="Google" id="ProtNLM"/>
    </source>
</evidence>
<keyword evidence="1" id="KW-0732">Signal</keyword>
<gene>
    <name evidence="2" type="ORF">TRITD_7Av1G205130</name>
</gene>
<keyword evidence="3" id="KW-1185">Reference proteome</keyword>
<feature type="chain" id="PRO_5040158034" description="Secreted protein" evidence="1">
    <location>
        <begin position="18"/>
        <end position="70"/>
    </location>
</feature>
<organism evidence="2 3">
    <name type="scientific">Triticum turgidum subsp. durum</name>
    <name type="common">Durum wheat</name>
    <name type="synonym">Triticum durum</name>
    <dbReference type="NCBI Taxonomy" id="4567"/>
    <lineage>
        <taxon>Eukaryota</taxon>
        <taxon>Viridiplantae</taxon>
        <taxon>Streptophyta</taxon>
        <taxon>Embryophyta</taxon>
        <taxon>Tracheophyta</taxon>
        <taxon>Spermatophyta</taxon>
        <taxon>Magnoliopsida</taxon>
        <taxon>Liliopsida</taxon>
        <taxon>Poales</taxon>
        <taxon>Poaceae</taxon>
        <taxon>BOP clade</taxon>
        <taxon>Pooideae</taxon>
        <taxon>Triticodae</taxon>
        <taxon>Triticeae</taxon>
        <taxon>Triticinae</taxon>
        <taxon>Triticum</taxon>
    </lineage>
</organism>
<dbReference type="EMBL" id="LT934123">
    <property type="protein sequence ID" value="VAI78057.1"/>
    <property type="molecule type" value="Genomic_DNA"/>
</dbReference>
<sequence>MFLCFSVFFLLPFQCWCKNAPAMPVGCCAASDLPRKYYSFLQFHVCSGYCRKHIFVFPFSFSRGAGLAQW</sequence>
<evidence type="ECO:0000313" key="3">
    <source>
        <dbReference type="Proteomes" id="UP000324705"/>
    </source>
</evidence>
<reference evidence="2 3" key="1">
    <citation type="submission" date="2017-09" db="EMBL/GenBank/DDBJ databases">
        <authorList>
            <consortium name="International Durum Wheat Genome Sequencing Consortium (IDWGSC)"/>
            <person name="Milanesi L."/>
        </authorList>
    </citation>
    <scope>NUCLEOTIDE SEQUENCE [LARGE SCALE GENOMIC DNA]</scope>
    <source>
        <strain evidence="3">cv. Svevo</strain>
    </source>
</reference>
<evidence type="ECO:0000256" key="1">
    <source>
        <dbReference type="SAM" id="SignalP"/>
    </source>
</evidence>
<evidence type="ECO:0000313" key="2">
    <source>
        <dbReference type="EMBL" id="VAI78057.1"/>
    </source>
</evidence>
<accession>A0A9R1BR97</accession>
<protein>
    <recommendedName>
        <fullName evidence="4">Secreted protein</fullName>
    </recommendedName>
</protein>
<feature type="signal peptide" evidence="1">
    <location>
        <begin position="1"/>
        <end position="17"/>
    </location>
</feature>
<dbReference type="AlphaFoldDB" id="A0A9R1BR97"/>
<dbReference type="Proteomes" id="UP000324705">
    <property type="component" value="Chromosome 7A"/>
</dbReference>
<name>A0A9R1BR97_TRITD</name>
<dbReference type="Gramene" id="TRITD7Av1G205130.1">
    <property type="protein sequence ID" value="TRITD7Av1G205130.1"/>
    <property type="gene ID" value="TRITD7Av1G205130"/>
</dbReference>